<feature type="transmembrane region" description="Helical" evidence="6">
    <location>
        <begin position="233"/>
        <end position="259"/>
    </location>
</feature>
<dbReference type="InterPro" id="IPR009655">
    <property type="entry name" value="Preflagellin_peptidase_C"/>
</dbReference>
<gene>
    <name evidence="9" type="ORF">CUJ86_06055</name>
</gene>
<dbReference type="EMBL" id="PGCL01000002">
    <property type="protein sequence ID" value="TAJ44849.1"/>
    <property type="molecule type" value="Genomic_DNA"/>
</dbReference>
<dbReference type="GO" id="GO:0005886">
    <property type="term" value="C:plasma membrane"/>
    <property type="evidence" value="ECO:0007669"/>
    <property type="project" value="UniProtKB-SubCell"/>
</dbReference>
<evidence type="ECO:0000256" key="5">
    <source>
        <dbReference type="ARBA" id="ARBA00023136"/>
    </source>
</evidence>
<feature type="domain" description="Preflagellin peptidase C-terminal" evidence="8">
    <location>
        <begin position="148"/>
        <end position="254"/>
    </location>
</feature>
<evidence type="ECO:0000256" key="3">
    <source>
        <dbReference type="ARBA" id="ARBA00022692"/>
    </source>
</evidence>
<sequence length="265" mass="30243">MNMLPLWIGTTAVAITLLYASWLDHRDRRVPFRTWYPMLAVAVPSVCLYYAGMLMEGETRLVFSYIALSLIFSGIFYLFGSLHLFGGADAWALIFLSVCIPAFPITPLWGVPTFGFFPFSVLVNALVLNLAAPPALFIYNLLHGNRAPFPYMFLGYPVKGAEIQRHYGFVMEEIEEEADGSLSRHFLRMRDSLRRTVRGGERRMYTKDLREHPERYTQELALYRRSKTVWISYAVPFIIPITGGLISALFIGDIFYMILRTIAGV</sequence>
<dbReference type="PANTHER" id="PTHR36506:SF1">
    <property type="entry name" value="PREFLAGELLIN PEPTIDASE"/>
    <property type="match status" value="1"/>
</dbReference>
<dbReference type="InterPro" id="IPR000045">
    <property type="entry name" value="Prepilin_IV_endopep_pep"/>
</dbReference>
<dbReference type="Gene3D" id="6.10.250.3240">
    <property type="match status" value="1"/>
</dbReference>
<feature type="transmembrane region" description="Helical" evidence="6">
    <location>
        <begin position="6"/>
        <end position="23"/>
    </location>
</feature>
<comment type="subcellular location">
    <subcellularLocation>
        <location evidence="1">Cell membrane</location>
        <topology evidence="1">Multi-pass membrane protein</topology>
    </subcellularLocation>
</comment>
<evidence type="ECO:0000256" key="1">
    <source>
        <dbReference type="ARBA" id="ARBA00004651"/>
    </source>
</evidence>
<evidence type="ECO:0000256" key="4">
    <source>
        <dbReference type="ARBA" id="ARBA00022989"/>
    </source>
</evidence>
<keyword evidence="3 6" id="KW-0812">Transmembrane</keyword>
<dbReference type="Proteomes" id="UP000292580">
    <property type="component" value="Unassembled WGS sequence"/>
</dbReference>
<keyword evidence="5 6" id="KW-0472">Membrane</keyword>
<dbReference type="AlphaFoldDB" id="A0A483CXW5"/>
<accession>A0A483CXW5</accession>
<evidence type="ECO:0000256" key="6">
    <source>
        <dbReference type="SAM" id="Phobius"/>
    </source>
</evidence>
<evidence type="ECO:0000259" key="7">
    <source>
        <dbReference type="Pfam" id="PF01478"/>
    </source>
</evidence>
<feature type="domain" description="Prepilin type IV endopeptidase peptidase" evidence="7">
    <location>
        <begin position="13"/>
        <end position="120"/>
    </location>
</feature>
<protein>
    <submittedName>
        <fullName evidence="9">Peptidase A24</fullName>
    </submittedName>
</protein>
<dbReference type="Pfam" id="PF06847">
    <property type="entry name" value="Arc_PepC_II"/>
    <property type="match status" value="1"/>
</dbReference>
<name>A0A483CXW5_9EURY</name>
<dbReference type="PANTHER" id="PTHR36506">
    <property type="entry name" value="PREFLAGELLIN PEPTIDASE"/>
    <property type="match status" value="1"/>
</dbReference>
<comment type="caution">
    <text evidence="9">The sequence shown here is derived from an EMBL/GenBank/DDBJ whole genome shotgun (WGS) entry which is preliminary data.</text>
</comment>
<feature type="transmembrane region" description="Helical" evidence="6">
    <location>
        <begin position="116"/>
        <end position="142"/>
    </location>
</feature>
<dbReference type="OrthoDB" id="19094at2157"/>
<evidence type="ECO:0000313" key="9">
    <source>
        <dbReference type="EMBL" id="TAJ44849.1"/>
    </source>
</evidence>
<feature type="transmembrane region" description="Helical" evidence="6">
    <location>
        <begin position="61"/>
        <end position="79"/>
    </location>
</feature>
<evidence type="ECO:0000313" key="10">
    <source>
        <dbReference type="Proteomes" id="UP000292580"/>
    </source>
</evidence>
<reference evidence="9 10" key="1">
    <citation type="submission" date="2017-11" db="EMBL/GenBank/DDBJ databases">
        <title>Isolation and Characterization of Methanofollis Species from Methane Seep Offshore SW Taiwan.</title>
        <authorList>
            <person name="Teng N.-H."/>
            <person name="Lai M.-C."/>
            <person name="Chen S.-C."/>
        </authorList>
    </citation>
    <scope>NUCLEOTIDE SEQUENCE [LARGE SCALE GENOMIC DNA]</scope>
    <source>
        <strain evidence="9 10">FWC-SCC2</strain>
    </source>
</reference>
<evidence type="ECO:0000259" key="8">
    <source>
        <dbReference type="Pfam" id="PF06847"/>
    </source>
</evidence>
<dbReference type="InterPro" id="IPR052218">
    <property type="entry name" value="Preflagellin_Peptidase"/>
</dbReference>
<feature type="transmembrane region" description="Helical" evidence="6">
    <location>
        <begin position="91"/>
        <end position="110"/>
    </location>
</feature>
<keyword evidence="2" id="KW-1003">Cell membrane</keyword>
<keyword evidence="10" id="KW-1185">Reference proteome</keyword>
<evidence type="ECO:0000256" key="2">
    <source>
        <dbReference type="ARBA" id="ARBA00022475"/>
    </source>
</evidence>
<proteinExistence type="predicted"/>
<dbReference type="Gene3D" id="1.20.120.1220">
    <property type="match status" value="1"/>
</dbReference>
<dbReference type="Pfam" id="PF01478">
    <property type="entry name" value="Peptidase_A24"/>
    <property type="match status" value="1"/>
</dbReference>
<organism evidence="9 10">
    <name type="scientific">Methanofollis fontis</name>
    <dbReference type="NCBI Taxonomy" id="2052832"/>
    <lineage>
        <taxon>Archaea</taxon>
        <taxon>Methanobacteriati</taxon>
        <taxon>Methanobacteriota</taxon>
        <taxon>Stenosarchaea group</taxon>
        <taxon>Methanomicrobia</taxon>
        <taxon>Methanomicrobiales</taxon>
        <taxon>Methanomicrobiaceae</taxon>
        <taxon>Methanofollis</taxon>
    </lineage>
</organism>
<dbReference type="GO" id="GO:0004190">
    <property type="term" value="F:aspartic-type endopeptidase activity"/>
    <property type="evidence" value="ECO:0007669"/>
    <property type="project" value="InterPro"/>
</dbReference>
<keyword evidence="4 6" id="KW-1133">Transmembrane helix</keyword>
<feature type="transmembrane region" description="Helical" evidence="6">
    <location>
        <begin position="35"/>
        <end position="55"/>
    </location>
</feature>